<dbReference type="Pfam" id="PF07587">
    <property type="entry name" value="PSD1"/>
    <property type="match status" value="1"/>
</dbReference>
<protein>
    <submittedName>
        <fullName evidence="4">DUF1553 domain-containing protein</fullName>
    </submittedName>
</protein>
<comment type="caution">
    <text evidence="4">The sequence shown here is derived from an EMBL/GenBank/DDBJ whole genome shotgun (WGS) entry which is preliminary data.</text>
</comment>
<dbReference type="Proteomes" id="UP001521137">
    <property type="component" value="Unassembled WGS sequence"/>
</dbReference>
<dbReference type="InterPro" id="IPR011444">
    <property type="entry name" value="DUF1549"/>
</dbReference>
<dbReference type="InterPro" id="IPR022655">
    <property type="entry name" value="DUF1553"/>
</dbReference>
<reference evidence="4 5" key="1">
    <citation type="submission" date="2022-01" db="EMBL/GenBank/DDBJ databases">
        <title>Paraglaciecola sp. G1-23.</title>
        <authorList>
            <person name="Jin M.S."/>
            <person name="Han D.M."/>
            <person name="Kim H.M."/>
            <person name="Jeon C.O."/>
        </authorList>
    </citation>
    <scope>NUCLEOTIDE SEQUENCE [LARGE SCALE GENOMIC DNA]</scope>
    <source>
        <strain evidence="4 5">G1-23</strain>
    </source>
</reference>
<dbReference type="RefSeq" id="WP_235310595.1">
    <property type="nucleotide sequence ID" value="NZ_JAKGAS010000001.1"/>
</dbReference>
<dbReference type="InterPro" id="IPR036909">
    <property type="entry name" value="Cyt_c-like_dom_sf"/>
</dbReference>
<dbReference type="Pfam" id="PF13385">
    <property type="entry name" value="Laminin_G_3"/>
    <property type="match status" value="1"/>
</dbReference>
<dbReference type="SUPFAM" id="SSF46626">
    <property type="entry name" value="Cytochrome c"/>
    <property type="match status" value="1"/>
</dbReference>
<evidence type="ECO:0000313" key="5">
    <source>
        <dbReference type="Proteomes" id="UP001521137"/>
    </source>
</evidence>
<evidence type="ECO:0000313" key="4">
    <source>
        <dbReference type="EMBL" id="MCF2947083.1"/>
    </source>
</evidence>
<evidence type="ECO:0000259" key="2">
    <source>
        <dbReference type="Pfam" id="PF07587"/>
    </source>
</evidence>
<sequence>MIAKAITPYLALGLSVILLGCGQEPELTFGEPIPEDVDFNYHVKPILSDTCYLCHGPDKSNAKAGLTLSNFADATKHQTDSGLYALVAGKPEKSEAFQRIMSDDENTIMPPPNSHLTLTPRQKAIIKKWIEQGAEYKKHWALIKPVKPSVPEIENPSWSSNPIDSFIAKQLENKGLTPSQKADAESLVRRLSFDLTGLPPSIETIDQYLAKPDKNATDQLIDKLIQSPAFGERLATEWLDVARYADTHGYSTDFYRDMSPYRDWVIESFNQNRPFDEFITWQVAGDLLDNPSQEQVLATAFNRIHAQNGEGGIVNEEFRVEYVKDRVQTIGTGLLGLTMHCAQCHDHKYDPISAKDYYATYAFFNNLDESGQISYDPNDMPVPTILLPNDHEKQQTQTLATKISKLENVLQSMQQTNAEFEAWLKTQTAANTNISSQATGEDALIAHYKFSNTDNTEQIVNSVDIKSPGRVMFGAKPKKKHGPEIHHVNNAGRSAIKLNGDDALYFPELKGFHRAKPFSLSIDVKVPQEIEEGVLVHYNKAGILYNFKGFDLGIEDNHWIVRFAHSYPYNALKIKTTAPVTRDSWLNVAMSYDGSSKANGLKLYIDGKLVNTVIERDNLYKEIEHTREGVKKEIGLKIGARWRSKGLPNALVDNFKVYSRELTSIEFANNVSDKDIQPSKEQLLALFNKTVNQDYNANVKTLEETRFKHNQLVENIKEIMVMQELPERRQAYILERGGYANHGQPVEPGVPERILPFDPKWPKNRLGLAKWLTSQDNPLVARVVVNRYWQMIFGNGLVRTPEDFGNQGQLPSHPELLDCLAVEFIESGWDVKHMIKLMVSSQTYQQSSRSTPELNEADPENIWLAKGPSARLSAEMIRDNALAASQLLVRKIGGESVKPYQPAGIWKMNNMTYERGTGEDLYRRSMYTIYKRSAPPPNLMAFDAPSRSYSVGTRQRTSTPLQALALLNDPQIIEASKVLANQLMTEPTSVKDKLQKSYRLITSRIPKDDELNIIETMYQQSLTDFTNNPAQTNELLAIGEAKISDENTTPELAALTSVTNILMNHDAAVIKR</sequence>
<feature type="domain" description="DUF1549" evidence="1">
    <location>
        <begin position="162"/>
        <end position="368"/>
    </location>
</feature>
<dbReference type="InterPro" id="IPR013320">
    <property type="entry name" value="ConA-like_dom_sf"/>
</dbReference>
<feature type="domain" description="DUF1553" evidence="2">
    <location>
        <begin position="764"/>
        <end position="1017"/>
    </location>
</feature>
<dbReference type="PANTHER" id="PTHR35889:SF3">
    <property type="entry name" value="F-BOX DOMAIN-CONTAINING PROTEIN"/>
    <property type="match status" value="1"/>
</dbReference>
<dbReference type="Pfam" id="PF07583">
    <property type="entry name" value="PSCyt2"/>
    <property type="match status" value="1"/>
</dbReference>
<dbReference type="Gene3D" id="2.60.120.200">
    <property type="match status" value="1"/>
</dbReference>
<dbReference type="EMBL" id="JAKGAS010000001">
    <property type="protein sequence ID" value="MCF2947083.1"/>
    <property type="molecule type" value="Genomic_DNA"/>
</dbReference>
<accession>A0ABS9D2D5</accession>
<proteinExistence type="predicted"/>
<keyword evidence="5" id="KW-1185">Reference proteome</keyword>
<feature type="domain" description="Cytochrome C Planctomycete-type" evidence="3">
    <location>
        <begin position="51"/>
        <end position="112"/>
    </location>
</feature>
<dbReference type="InterPro" id="IPR011429">
    <property type="entry name" value="Cyt_c_Planctomycete-type"/>
</dbReference>
<name>A0ABS9D2D5_9ALTE</name>
<organism evidence="4 5">
    <name type="scientific">Paraglaciecola algarum</name>
    <dbReference type="NCBI Taxonomy" id="3050085"/>
    <lineage>
        <taxon>Bacteria</taxon>
        <taxon>Pseudomonadati</taxon>
        <taxon>Pseudomonadota</taxon>
        <taxon>Gammaproteobacteria</taxon>
        <taxon>Alteromonadales</taxon>
        <taxon>Alteromonadaceae</taxon>
        <taxon>Paraglaciecola</taxon>
    </lineage>
</organism>
<dbReference type="PROSITE" id="PS51257">
    <property type="entry name" value="PROKAR_LIPOPROTEIN"/>
    <property type="match status" value="1"/>
</dbReference>
<dbReference type="Pfam" id="PF07635">
    <property type="entry name" value="PSCyt1"/>
    <property type="match status" value="1"/>
</dbReference>
<dbReference type="PANTHER" id="PTHR35889">
    <property type="entry name" value="CYCLOINULO-OLIGOSACCHARIDE FRUCTANOTRANSFERASE-RELATED"/>
    <property type="match status" value="1"/>
</dbReference>
<gene>
    <name evidence="4" type="ORF">L0668_03125</name>
</gene>
<dbReference type="SUPFAM" id="SSF49899">
    <property type="entry name" value="Concanavalin A-like lectins/glucanases"/>
    <property type="match status" value="1"/>
</dbReference>
<evidence type="ECO:0000259" key="1">
    <source>
        <dbReference type="Pfam" id="PF07583"/>
    </source>
</evidence>
<evidence type="ECO:0000259" key="3">
    <source>
        <dbReference type="Pfam" id="PF07635"/>
    </source>
</evidence>